<evidence type="ECO:0000313" key="3">
    <source>
        <dbReference type="Proteomes" id="UP000184255"/>
    </source>
</evidence>
<dbReference type="GeneID" id="65081156"/>
<organism evidence="2 3">
    <name type="scientific">Fusarium mangiferae</name>
    <name type="common">Mango malformation disease fungus</name>
    <dbReference type="NCBI Taxonomy" id="192010"/>
    <lineage>
        <taxon>Eukaryota</taxon>
        <taxon>Fungi</taxon>
        <taxon>Dikarya</taxon>
        <taxon>Ascomycota</taxon>
        <taxon>Pezizomycotina</taxon>
        <taxon>Sordariomycetes</taxon>
        <taxon>Hypocreomycetidae</taxon>
        <taxon>Hypocreales</taxon>
        <taxon>Nectriaceae</taxon>
        <taxon>Fusarium</taxon>
        <taxon>Fusarium fujikuroi species complex</taxon>
    </lineage>
</organism>
<sequence>MAIFSPLTGSLKRQHSCSQLPNVHQPSPQKGMPLYIDKGSDAMNWQSLQAPASMNQVISQLNHDLRADWGRDLSSCIRKMSAEHQQCQQATSDNIKETVRTAMEEWFTKNQPKSQLQKKYNALESTQSLTTHSRLMTPDSDDSAQVEQLTRKLEMADVELAGLKNQLKATQLRADQLRSMIIPDNEDFVLDSEIEGLFSEVRATTQYVARRLYTNPDTHEKPTANASKAFFKEIEGFDPERRQDAIHTHLFLLIRRQFFPNKLRESNIGKYFPTLYAKLVRAELQLTEASRDNWTDGTGKKELANWSRASFDCIDLLEDESDEPDSYAIYLEQFFKPAETDNIRAKTRGRKKLRELCEKAEELGILMRRAADTFQVFIVKDDVPLADYEDVAQELRCNLGRGSVGTKEIDACLFGGLSKISSEYPTETIVLEKAMVSTRFGRST</sequence>
<proteinExistence type="predicted"/>
<protein>
    <submittedName>
        <fullName evidence="2">Uncharacterized protein</fullName>
    </submittedName>
</protein>
<accession>A0A1L7SEJ5</accession>
<gene>
    <name evidence="2" type="ORF">FMAN_01884</name>
</gene>
<dbReference type="AlphaFoldDB" id="A0A1L7SEJ5"/>
<name>A0A1L7SEJ5_FUSMA</name>
<dbReference type="RefSeq" id="XP_041677232.1">
    <property type="nucleotide sequence ID" value="XM_041824011.1"/>
</dbReference>
<dbReference type="Proteomes" id="UP000184255">
    <property type="component" value="Unassembled WGS sequence"/>
</dbReference>
<dbReference type="VEuPathDB" id="FungiDB:FMAN_01884"/>
<keyword evidence="1" id="KW-0175">Coiled coil</keyword>
<feature type="coiled-coil region" evidence="1">
    <location>
        <begin position="146"/>
        <end position="180"/>
    </location>
</feature>
<evidence type="ECO:0000313" key="2">
    <source>
        <dbReference type="EMBL" id="CVK84961.1"/>
    </source>
</evidence>
<dbReference type="EMBL" id="FCQH01000001">
    <property type="protein sequence ID" value="CVK84961.1"/>
    <property type="molecule type" value="Genomic_DNA"/>
</dbReference>
<comment type="caution">
    <text evidence="2">The sequence shown here is derived from an EMBL/GenBank/DDBJ whole genome shotgun (WGS) entry which is preliminary data.</text>
</comment>
<keyword evidence="3" id="KW-1185">Reference proteome</keyword>
<evidence type="ECO:0000256" key="1">
    <source>
        <dbReference type="SAM" id="Coils"/>
    </source>
</evidence>
<reference evidence="3" key="1">
    <citation type="journal article" date="2016" name="Genome Biol. Evol.">
        <title>Comparative 'omics' of the Fusarium fujikuroi species complex highlights differences in genetic potential and metabolite synthesis.</title>
        <authorList>
            <person name="Niehaus E.-M."/>
            <person name="Muensterkoetter M."/>
            <person name="Proctor R.H."/>
            <person name="Brown D.W."/>
            <person name="Sharon A."/>
            <person name="Idan Y."/>
            <person name="Oren-Young L."/>
            <person name="Sieber C.M."/>
            <person name="Novak O."/>
            <person name="Pencik A."/>
            <person name="Tarkowska D."/>
            <person name="Hromadova K."/>
            <person name="Freeman S."/>
            <person name="Maymon M."/>
            <person name="Elazar M."/>
            <person name="Youssef S.A."/>
            <person name="El-Shabrawy E.S.M."/>
            <person name="Shalaby A.B.A."/>
            <person name="Houterman P."/>
            <person name="Brock N.L."/>
            <person name="Burkhardt I."/>
            <person name="Tsavkelova E.A."/>
            <person name="Dickschat J.S."/>
            <person name="Galuszka P."/>
            <person name="Gueldener U."/>
            <person name="Tudzynski B."/>
        </authorList>
    </citation>
    <scope>NUCLEOTIDE SEQUENCE [LARGE SCALE GENOMIC DNA]</scope>
    <source>
        <strain evidence="3">MRC7560</strain>
    </source>
</reference>